<sequence>MISVVNRYSQRGPFPKEHLNLIEELFEFNAKDYGFYGEKIVTRLTSTVPERDIEKIPYTGHYLYKGDSKRLYNTLRRDVGETIVLTSGIRGMVKQTHLFMAKALQSEGNLSRASRSLAPPGHSYHAIGDFDVGKVGYGKRNFTRDFAQTDEYKRLQDLGYVDIRYTSDNRFGVRYEPWHVKVV</sequence>
<accession>A0A3P3VS05</accession>
<evidence type="ECO:0000313" key="2">
    <source>
        <dbReference type="EMBL" id="RRJ85410.1"/>
    </source>
</evidence>
<reference evidence="2 3" key="1">
    <citation type="submission" date="2018-08" db="EMBL/GenBank/DDBJ databases">
        <authorList>
            <person name="Khan S.A."/>
        </authorList>
    </citation>
    <scope>NUCLEOTIDE SEQUENCE [LARGE SCALE GENOMIC DNA]</scope>
    <source>
        <strain evidence="2 3">GTF-13</strain>
    </source>
</reference>
<dbReference type="CDD" id="cd14814">
    <property type="entry name" value="Peptidase_M15"/>
    <property type="match status" value="1"/>
</dbReference>
<gene>
    <name evidence="2" type="ORF">D0544_01720</name>
</gene>
<dbReference type="InterPro" id="IPR003709">
    <property type="entry name" value="VanY-like_core_dom"/>
</dbReference>
<comment type="caution">
    <text evidence="2">The sequence shown here is derived from an EMBL/GenBank/DDBJ whole genome shotgun (WGS) entry which is preliminary data.</text>
</comment>
<dbReference type="Pfam" id="PF02557">
    <property type="entry name" value="VanY"/>
    <property type="match status" value="1"/>
</dbReference>
<evidence type="ECO:0000313" key="3">
    <source>
        <dbReference type="Proteomes" id="UP000280792"/>
    </source>
</evidence>
<organism evidence="2 3">
    <name type="scientific">Aestuariirhabdus litorea</name>
    <dbReference type="NCBI Taxonomy" id="2528527"/>
    <lineage>
        <taxon>Bacteria</taxon>
        <taxon>Pseudomonadati</taxon>
        <taxon>Pseudomonadota</taxon>
        <taxon>Gammaproteobacteria</taxon>
        <taxon>Oceanospirillales</taxon>
        <taxon>Aestuariirhabdaceae</taxon>
        <taxon>Aestuariirhabdus</taxon>
    </lineage>
</organism>
<dbReference type="AlphaFoldDB" id="A0A3P3VS05"/>
<dbReference type="EMBL" id="QWEZ01000001">
    <property type="protein sequence ID" value="RRJ85410.1"/>
    <property type="molecule type" value="Genomic_DNA"/>
</dbReference>
<dbReference type="InterPro" id="IPR052179">
    <property type="entry name" value="DD-CPase-like"/>
</dbReference>
<dbReference type="Proteomes" id="UP000280792">
    <property type="component" value="Unassembled WGS sequence"/>
</dbReference>
<dbReference type="GO" id="GO:0008233">
    <property type="term" value="F:peptidase activity"/>
    <property type="evidence" value="ECO:0007669"/>
    <property type="project" value="InterPro"/>
</dbReference>
<dbReference type="GO" id="GO:0006508">
    <property type="term" value="P:proteolysis"/>
    <property type="evidence" value="ECO:0007669"/>
    <property type="project" value="InterPro"/>
</dbReference>
<evidence type="ECO:0000259" key="1">
    <source>
        <dbReference type="Pfam" id="PF02557"/>
    </source>
</evidence>
<reference evidence="2 3" key="2">
    <citation type="submission" date="2018-12" db="EMBL/GenBank/DDBJ databases">
        <title>Simiduia agarivorans gen. nov., sp. nov., a marine, agarolytic bacterium isolated from shallow coastal water from Keelung, Taiwan.</title>
        <authorList>
            <person name="Shieh W.Y."/>
        </authorList>
    </citation>
    <scope>NUCLEOTIDE SEQUENCE [LARGE SCALE GENOMIC DNA]</scope>
    <source>
        <strain evidence="2 3">GTF-13</strain>
    </source>
</reference>
<dbReference type="Gene3D" id="3.30.1380.10">
    <property type="match status" value="1"/>
</dbReference>
<proteinExistence type="predicted"/>
<dbReference type="SUPFAM" id="SSF55166">
    <property type="entry name" value="Hedgehog/DD-peptidase"/>
    <property type="match status" value="1"/>
</dbReference>
<dbReference type="PANTHER" id="PTHR34385:SF1">
    <property type="entry name" value="PEPTIDOGLYCAN L-ALANYL-D-GLUTAMATE ENDOPEPTIDASE CWLK"/>
    <property type="match status" value="1"/>
</dbReference>
<keyword evidence="3" id="KW-1185">Reference proteome</keyword>
<feature type="domain" description="D-alanyl-D-alanine carboxypeptidase-like core" evidence="1">
    <location>
        <begin position="79"/>
        <end position="181"/>
    </location>
</feature>
<name>A0A3P3VS05_9GAMM</name>
<protein>
    <submittedName>
        <fullName evidence="2">Twin-arginine translocation pathway signal protein</fullName>
    </submittedName>
</protein>
<dbReference type="InterPro" id="IPR009045">
    <property type="entry name" value="Zn_M74/Hedgehog-like"/>
</dbReference>
<dbReference type="PANTHER" id="PTHR34385">
    <property type="entry name" value="D-ALANYL-D-ALANINE CARBOXYPEPTIDASE"/>
    <property type="match status" value="1"/>
</dbReference>